<protein>
    <submittedName>
        <fullName evidence="1">Putative secreted protein</fullName>
    </submittedName>
</protein>
<sequence length="132" mass="15718">MNPAFAILALISFVQYRKCSISCYRYLQWMISFPYLHYFQFFDVYFHIIFSSNFDDSMQHRLQFFFRLGHNYKIVCILYGIDLLAFHYKVSDVLHCLLDEPLSIKVEQNRRHPPSASDFNVVGLSLDPLVYV</sequence>
<reference evidence="1" key="1">
    <citation type="submission" date="2020-03" db="EMBL/GenBank/DDBJ databases">
        <title>Transcriptomic Profiling of the Digestive Tract of the Rat Flea, Xenopsylla cheopis, Following Blood Feeding and Infection with Yersinia pestis.</title>
        <authorList>
            <person name="Bland D.M."/>
            <person name="Martens C.A."/>
            <person name="Virtaneva K."/>
            <person name="Kanakabandi K."/>
            <person name="Long D."/>
            <person name="Rosenke R."/>
            <person name="Saturday G.A."/>
            <person name="Hoyt F.H."/>
            <person name="Bruno D.P."/>
            <person name="Ribeiro J.M.C."/>
            <person name="Hinnebusch J."/>
        </authorList>
    </citation>
    <scope>NUCLEOTIDE SEQUENCE</scope>
</reference>
<dbReference type="EMBL" id="GIIL01008168">
    <property type="protein sequence ID" value="NOV51894.1"/>
    <property type="molecule type" value="Transcribed_RNA"/>
</dbReference>
<dbReference type="AlphaFoldDB" id="A0A6M2E0K0"/>
<name>A0A6M2E0K0_XENCH</name>
<organism evidence="1">
    <name type="scientific">Xenopsylla cheopis</name>
    <name type="common">Oriental rat flea</name>
    <name type="synonym">Pulex cheopis</name>
    <dbReference type="NCBI Taxonomy" id="163159"/>
    <lineage>
        <taxon>Eukaryota</taxon>
        <taxon>Metazoa</taxon>
        <taxon>Ecdysozoa</taxon>
        <taxon>Arthropoda</taxon>
        <taxon>Hexapoda</taxon>
        <taxon>Insecta</taxon>
        <taxon>Pterygota</taxon>
        <taxon>Neoptera</taxon>
        <taxon>Endopterygota</taxon>
        <taxon>Siphonaptera</taxon>
        <taxon>Pulicidae</taxon>
        <taxon>Xenopsyllinae</taxon>
        <taxon>Xenopsylla</taxon>
    </lineage>
</organism>
<proteinExistence type="predicted"/>
<accession>A0A6M2E0K0</accession>
<evidence type="ECO:0000313" key="1">
    <source>
        <dbReference type="EMBL" id="NOV51894.1"/>
    </source>
</evidence>